<comment type="caution">
    <text evidence="9">The sequence shown here is derived from an EMBL/GenBank/DDBJ whole genome shotgun (WGS) entry which is preliminary data.</text>
</comment>
<evidence type="ECO:0000313" key="10">
    <source>
        <dbReference type="Proteomes" id="UP001557470"/>
    </source>
</evidence>
<dbReference type="InterPro" id="IPR041006">
    <property type="entry name" value="Morc_S5"/>
</dbReference>
<reference evidence="9 10" key="1">
    <citation type="submission" date="2024-06" db="EMBL/GenBank/DDBJ databases">
        <authorList>
            <person name="Pan Q."/>
            <person name="Wen M."/>
            <person name="Jouanno E."/>
            <person name="Zahm M."/>
            <person name="Klopp C."/>
            <person name="Cabau C."/>
            <person name="Louis A."/>
            <person name="Berthelot C."/>
            <person name="Parey E."/>
            <person name="Roest Crollius H."/>
            <person name="Montfort J."/>
            <person name="Robinson-Rechavi M."/>
            <person name="Bouchez O."/>
            <person name="Lampietro C."/>
            <person name="Lopez Roques C."/>
            <person name="Donnadieu C."/>
            <person name="Postlethwait J."/>
            <person name="Bobe J."/>
            <person name="Verreycken H."/>
            <person name="Guiguen Y."/>
        </authorList>
    </citation>
    <scope>NUCLEOTIDE SEQUENCE [LARGE SCALE GENOMIC DNA]</scope>
    <source>
        <strain evidence="9">Up_M1</strain>
        <tissue evidence="9">Testis</tissue>
    </source>
</reference>
<dbReference type="SUPFAM" id="SSF55874">
    <property type="entry name" value="ATPase domain of HSP90 chaperone/DNA topoisomerase II/histidine kinase"/>
    <property type="match status" value="1"/>
</dbReference>
<evidence type="ECO:0000313" key="9">
    <source>
        <dbReference type="EMBL" id="KAL0973845.1"/>
    </source>
</evidence>
<dbReference type="EMBL" id="JAGEUA010000006">
    <property type="protein sequence ID" value="KAL0973845.1"/>
    <property type="molecule type" value="Genomic_DNA"/>
</dbReference>
<keyword evidence="10" id="KW-1185">Reference proteome</keyword>
<keyword evidence="3" id="KW-0863">Zinc-finger</keyword>
<dbReference type="AlphaFoldDB" id="A0ABD0WQ62"/>
<evidence type="ECO:0000259" key="8">
    <source>
        <dbReference type="PROSITE" id="PS51050"/>
    </source>
</evidence>
<evidence type="ECO:0000256" key="6">
    <source>
        <dbReference type="ARBA" id="ARBA00023242"/>
    </source>
</evidence>
<dbReference type="GO" id="GO:0005634">
    <property type="term" value="C:nucleus"/>
    <property type="evidence" value="ECO:0007669"/>
    <property type="project" value="UniProtKB-SubCell"/>
</dbReference>
<feature type="compositionally biased region" description="Low complexity" evidence="7">
    <location>
        <begin position="543"/>
        <end position="557"/>
    </location>
</feature>
<feature type="compositionally biased region" description="Basic residues" evidence="7">
    <location>
        <begin position="517"/>
        <end position="534"/>
    </location>
</feature>
<organism evidence="9 10">
    <name type="scientific">Umbra pygmaea</name>
    <name type="common">Eastern mudminnow</name>
    <dbReference type="NCBI Taxonomy" id="75934"/>
    <lineage>
        <taxon>Eukaryota</taxon>
        <taxon>Metazoa</taxon>
        <taxon>Chordata</taxon>
        <taxon>Craniata</taxon>
        <taxon>Vertebrata</taxon>
        <taxon>Euteleostomi</taxon>
        <taxon>Actinopterygii</taxon>
        <taxon>Neopterygii</taxon>
        <taxon>Teleostei</taxon>
        <taxon>Protacanthopterygii</taxon>
        <taxon>Esociformes</taxon>
        <taxon>Umbridae</taxon>
        <taxon>Umbra</taxon>
    </lineage>
</organism>
<dbReference type="InterPro" id="IPR036890">
    <property type="entry name" value="HATPase_C_sf"/>
</dbReference>
<dbReference type="PANTHER" id="PTHR23336">
    <property type="entry name" value="ZINC FINGER CW-TYPE COILED-COIL DOMAIN PROTEIN 3"/>
    <property type="match status" value="1"/>
</dbReference>
<keyword evidence="6" id="KW-0539">Nucleus</keyword>
<keyword evidence="2" id="KW-0479">Metal-binding</keyword>
<dbReference type="Proteomes" id="UP001557470">
    <property type="component" value="Unassembled WGS sequence"/>
</dbReference>
<name>A0ABD0WQ62_UMBPY</name>
<evidence type="ECO:0000256" key="4">
    <source>
        <dbReference type="ARBA" id="ARBA00022833"/>
    </source>
</evidence>
<evidence type="ECO:0000256" key="2">
    <source>
        <dbReference type="ARBA" id="ARBA00022723"/>
    </source>
</evidence>
<feature type="domain" description="CW-type" evidence="8">
    <location>
        <begin position="454"/>
        <end position="505"/>
    </location>
</feature>
<feature type="region of interest" description="Disordered" evidence="7">
    <location>
        <begin position="500"/>
        <end position="648"/>
    </location>
</feature>
<dbReference type="PROSITE" id="PS51050">
    <property type="entry name" value="ZF_CW"/>
    <property type="match status" value="1"/>
</dbReference>
<dbReference type="Gene3D" id="3.30.40.100">
    <property type="match status" value="1"/>
</dbReference>
<dbReference type="Gene3D" id="3.30.565.10">
    <property type="entry name" value="Histidine kinase-like ATPase, C-terminal domain"/>
    <property type="match status" value="1"/>
</dbReference>
<evidence type="ECO:0000256" key="3">
    <source>
        <dbReference type="ARBA" id="ARBA00022771"/>
    </source>
</evidence>
<protein>
    <recommendedName>
        <fullName evidence="8">CW-type domain-containing protein</fullName>
    </recommendedName>
</protein>
<accession>A0ABD0WQ62</accession>
<dbReference type="InterPro" id="IPR011124">
    <property type="entry name" value="Znf_CW"/>
</dbReference>
<gene>
    <name evidence="9" type="ORF">UPYG_G00211970</name>
</gene>
<feature type="compositionally biased region" description="Polar residues" evidence="7">
    <location>
        <begin position="610"/>
        <end position="625"/>
    </location>
</feature>
<evidence type="ECO:0000256" key="5">
    <source>
        <dbReference type="ARBA" id="ARBA00023054"/>
    </source>
</evidence>
<dbReference type="InterPro" id="IPR045261">
    <property type="entry name" value="MORC_ATPase"/>
</dbReference>
<dbReference type="GO" id="GO:0008270">
    <property type="term" value="F:zinc ion binding"/>
    <property type="evidence" value="ECO:0007669"/>
    <property type="project" value="UniProtKB-KW"/>
</dbReference>
<keyword evidence="5" id="KW-0175">Coiled coil</keyword>
<evidence type="ECO:0000256" key="7">
    <source>
        <dbReference type="SAM" id="MobiDB-lite"/>
    </source>
</evidence>
<keyword evidence="4" id="KW-0862">Zinc</keyword>
<dbReference type="Pfam" id="PF13589">
    <property type="entry name" value="HATPase_c_3"/>
    <property type="match status" value="1"/>
</dbReference>
<dbReference type="Pfam" id="PF17942">
    <property type="entry name" value="Morc6_S5"/>
    <property type="match status" value="1"/>
</dbReference>
<dbReference type="PANTHER" id="PTHR23336:SF22">
    <property type="entry name" value="MORC FAMILY CW-TYPE ZINC FINGER PROTEIN 4"/>
    <property type="match status" value="1"/>
</dbReference>
<comment type="subcellular location">
    <subcellularLocation>
        <location evidence="1">Nucleus</location>
    </subcellularLocation>
</comment>
<proteinExistence type="predicted"/>
<sequence>MARLSEHGIRLSSMSPSFLNSNSTSHTWPFSAVAELIDNASDPGVTAKQIWIDVVEEQKHLCLAFTDNGSGMTPSKLHKMLSFGFTEKGSGKGSHQAIGVYGNGFKSGSMRLGRDALIFTKNGGCLTVGMLSQTYLQSIKAQAVIVPIVPFNQQTNILARGEIGPNAFVIFMLSQQLLAVLLNCGPQVRVVTEDSEASLNAILTHSLIKTQVELLKHFDSIPSKKGTKILIWNIPRNKDGKPELDFETDEFDIRMPEIHSEEPRTGKGRKKCFPGPQRTDHTIPEMDYSLRAYLSILYLKPRTQIILRRQKVQTKLVAKSLSLIENDVYKPHFTKDKVKVTFGFNRKNKDHYGIMMYHKNRLIKSYEKVGYQIKSSGQRAGVGVIGVIECNFLKPAHNKQDFEYTKEYRLTLSSLGHKLNDYWNEMMTKKARERAFLAAQKKSEEEDEEDEEEVEESPVWLQCEDCLKWRRVPEGHYSSIPEHWNCGQHPNTMLRSCSLPAEQEESEEKLTPSYQKKANKKVPGRNRGCPRNHHVLPQGLSEPVLLRPLPRDTPLPVKNAQEQPDDSVTGNTVASMGEEDNSMAPPKSGSNKRKSRWPTRDMEKRPHPGRSQTHLLLRSKTQTGVVSPLSRPEGHLSRPGNLEGAGSDRGTLVQKLAGLEKEAQRLRRILGSVHDAEFMTECLHDDKASGGVEAETSAVAVESKLLESSPPPGGSAIPGLVVEVQTHRQQPELGQLRTDKADHQGRLRQTDSSVIRDPSSRILQENLQRIRGNVVALLSAILPHLDLQGISLDTPDVDSILQQIIDANSLSPH</sequence>
<feature type="compositionally biased region" description="Polar residues" evidence="7">
    <location>
        <begin position="560"/>
        <end position="574"/>
    </location>
</feature>
<dbReference type="CDD" id="cd16931">
    <property type="entry name" value="HATPase_MORC-like"/>
    <property type="match status" value="1"/>
</dbReference>
<evidence type="ECO:0000256" key="1">
    <source>
        <dbReference type="ARBA" id="ARBA00004123"/>
    </source>
</evidence>
<dbReference type="Pfam" id="PF07496">
    <property type="entry name" value="zf-CW"/>
    <property type="match status" value="1"/>
</dbReference>